<evidence type="ECO:0000256" key="3">
    <source>
        <dbReference type="ARBA" id="ARBA00022806"/>
    </source>
</evidence>
<sequence length="261" mass="30558">VGRILVATQVVEQSLDVDFDWLITQHCPADLLFQRLGRLHRHHRKYRPAGFEIPVATILLPDGEGYGRHEHIYSNVRVMWRTQQHIEELNGASLFFPDAYRQWLDSIYDDAEMDEPEWVIKGMDKFESAECEKRFKARKVLQWAEEYSLQDNDETILAVTRDGEMSLPLLPYVQTSSGKQLLDGQVYEDLSYEQQYEALALNRVNVPFTWKRSFSEVVDEDGLLWLEGKQNQDEWFWQGNSIVITYTRDEGMTRVIPANPK</sequence>
<dbReference type="GO" id="GO:0003724">
    <property type="term" value="F:RNA helicase activity"/>
    <property type="evidence" value="ECO:0007669"/>
    <property type="project" value="TreeGrafter"/>
</dbReference>
<protein>
    <submittedName>
        <fullName evidence="7">CRISPR-associated helicase Cas3</fullName>
    </submittedName>
</protein>
<dbReference type="Pfam" id="PF22590">
    <property type="entry name" value="Cas3-like_C_2"/>
    <property type="match status" value="1"/>
</dbReference>
<name>A0A6N8NEP8_ECOLX</name>
<dbReference type="PANTHER" id="PTHR47963">
    <property type="entry name" value="DEAD-BOX ATP-DEPENDENT RNA HELICASE 47, MITOCHONDRIAL"/>
    <property type="match status" value="1"/>
</dbReference>
<dbReference type="EMBL" id="WTQQ01000098">
    <property type="protein sequence ID" value="MWR88543.1"/>
    <property type="molecule type" value="Genomic_DNA"/>
</dbReference>
<accession>A0A6N8NEP8</accession>
<keyword evidence="4" id="KW-0067">ATP-binding</keyword>
<feature type="non-terminal residue" evidence="7">
    <location>
        <position position="1"/>
    </location>
</feature>
<dbReference type="InterPro" id="IPR054712">
    <property type="entry name" value="Cas3-like_dom"/>
</dbReference>
<dbReference type="NCBIfam" id="TIGR01587">
    <property type="entry name" value="cas3_core"/>
    <property type="match status" value="1"/>
</dbReference>
<evidence type="ECO:0000256" key="5">
    <source>
        <dbReference type="ARBA" id="ARBA00023118"/>
    </source>
</evidence>
<keyword evidence="1" id="KW-0547">Nucleotide-binding</keyword>
<gene>
    <name evidence="7" type="primary">cas3</name>
    <name evidence="7" type="ORF">GP979_09495</name>
</gene>
<dbReference type="GO" id="GO:0051607">
    <property type="term" value="P:defense response to virus"/>
    <property type="evidence" value="ECO:0007669"/>
    <property type="project" value="UniProtKB-KW"/>
</dbReference>
<dbReference type="AlphaFoldDB" id="A0A6N8NEP8"/>
<dbReference type="Proteomes" id="UP000436482">
    <property type="component" value="Unassembled WGS sequence"/>
</dbReference>
<evidence type="ECO:0000259" key="6">
    <source>
        <dbReference type="Pfam" id="PF22590"/>
    </source>
</evidence>
<evidence type="ECO:0000313" key="7">
    <source>
        <dbReference type="EMBL" id="MWR88543.1"/>
    </source>
</evidence>
<dbReference type="GO" id="GO:0003723">
    <property type="term" value="F:RNA binding"/>
    <property type="evidence" value="ECO:0007669"/>
    <property type="project" value="TreeGrafter"/>
</dbReference>
<proteinExistence type="predicted"/>
<dbReference type="InterPro" id="IPR050547">
    <property type="entry name" value="DEAD_box_RNA_helicases"/>
</dbReference>
<evidence type="ECO:0000256" key="1">
    <source>
        <dbReference type="ARBA" id="ARBA00022741"/>
    </source>
</evidence>
<organism evidence="7 8">
    <name type="scientific">Escherichia coli</name>
    <dbReference type="NCBI Taxonomy" id="562"/>
    <lineage>
        <taxon>Bacteria</taxon>
        <taxon>Pseudomonadati</taxon>
        <taxon>Pseudomonadota</taxon>
        <taxon>Gammaproteobacteria</taxon>
        <taxon>Enterobacterales</taxon>
        <taxon>Enterobacteriaceae</taxon>
        <taxon>Escherichia</taxon>
    </lineage>
</organism>
<keyword evidence="2" id="KW-0378">Hydrolase</keyword>
<evidence type="ECO:0000256" key="2">
    <source>
        <dbReference type="ARBA" id="ARBA00022801"/>
    </source>
</evidence>
<dbReference type="PANTHER" id="PTHR47963:SF9">
    <property type="entry name" value="CRISPR-ASSOCIATED ENDONUCLEASE_HELICASE CAS3"/>
    <property type="match status" value="1"/>
</dbReference>
<dbReference type="GO" id="GO:0005524">
    <property type="term" value="F:ATP binding"/>
    <property type="evidence" value="ECO:0007669"/>
    <property type="project" value="UniProtKB-KW"/>
</dbReference>
<keyword evidence="5" id="KW-0051">Antiviral defense</keyword>
<dbReference type="GO" id="GO:0016787">
    <property type="term" value="F:hydrolase activity"/>
    <property type="evidence" value="ECO:0007669"/>
    <property type="project" value="UniProtKB-KW"/>
</dbReference>
<reference evidence="7 8" key="1">
    <citation type="submission" date="2019-12" db="EMBL/GenBank/DDBJ databases">
        <title>Enteriobacteria Tanzani isolates_8377-8380.</title>
        <authorList>
            <person name="Subbiah M."/>
            <person name="Call D."/>
        </authorList>
    </citation>
    <scope>NUCLEOTIDE SEQUENCE [LARGE SCALE GENOMIC DNA]</scope>
    <source>
        <strain evidence="7 8">8379wE6</strain>
    </source>
</reference>
<feature type="domain" description="CRISPR-associated nuclease/helicase Cas3" evidence="6">
    <location>
        <begin position="2"/>
        <end position="44"/>
    </location>
</feature>
<comment type="caution">
    <text evidence="7">The sequence shown here is derived from an EMBL/GenBank/DDBJ whole genome shotgun (WGS) entry which is preliminary data.</text>
</comment>
<keyword evidence="3" id="KW-0347">Helicase</keyword>
<evidence type="ECO:0000256" key="4">
    <source>
        <dbReference type="ARBA" id="ARBA00022840"/>
    </source>
</evidence>
<evidence type="ECO:0000313" key="8">
    <source>
        <dbReference type="Proteomes" id="UP000436482"/>
    </source>
</evidence>
<dbReference type="InterPro" id="IPR006474">
    <property type="entry name" value="Helicase_Cas3_CRISPR-ass_core"/>
</dbReference>